<keyword evidence="2" id="KW-1185">Reference proteome</keyword>
<dbReference type="GeneID" id="54562091"/>
<dbReference type="EMBL" id="ML993618">
    <property type="protein sequence ID" value="KAF2161584.1"/>
    <property type="molecule type" value="Genomic_DNA"/>
</dbReference>
<evidence type="ECO:0000313" key="1">
    <source>
        <dbReference type="EMBL" id="KAF2161584.1"/>
    </source>
</evidence>
<name>A0A6A6C3A3_ZASCE</name>
<dbReference type="RefSeq" id="XP_033662473.1">
    <property type="nucleotide sequence ID" value="XM_033808819.1"/>
</dbReference>
<reference evidence="1" key="1">
    <citation type="journal article" date="2020" name="Stud. Mycol.">
        <title>101 Dothideomycetes genomes: a test case for predicting lifestyles and emergence of pathogens.</title>
        <authorList>
            <person name="Haridas S."/>
            <person name="Albert R."/>
            <person name="Binder M."/>
            <person name="Bloem J."/>
            <person name="Labutti K."/>
            <person name="Salamov A."/>
            <person name="Andreopoulos B."/>
            <person name="Baker S."/>
            <person name="Barry K."/>
            <person name="Bills G."/>
            <person name="Bluhm B."/>
            <person name="Cannon C."/>
            <person name="Castanera R."/>
            <person name="Culley D."/>
            <person name="Daum C."/>
            <person name="Ezra D."/>
            <person name="Gonzalez J."/>
            <person name="Henrissat B."/>
            <person name="Kuo A."/>
            <person name="Liang C."/>
            <person name="Lipzen A."/>
            <person name="Lutzoni F."/>
            <person name="Magnuson J."/>
            <person name="Mondo S."/>
            <person name="Nolan M."/>
            <person name="Ohm R."/>
            <person name="Pangilinan J."/>
            <person name="Park H.-J."/>
            <person name="Ramirez L."/>
            <person name="Alfaro M."/>
            <person name="Sun H."/>
            <person name="Tritt A."/>
            <person name="Yoshinaga Y."/>
            <person name="Zwiers L.-H."/>
            <person name="Turgeon B."/>
            <person name="Goodwin S."/>
            <person name="Spatafora J."/>
            <person name="Crous P."/>
            <person name="Grigoriev I."/>
        </authorList>
    </citation>
    <scope>NUCLEOTIDE SEQUENCE</scope>
    <source>
        <strain evidence="1">ATCC 36951</strain>
    </source>
</reference>
<sequence length="127" mass="14987">MPPTYEPIYISDSNHGEVFKDIVRTSRPITPDDLSNIRTICETLNDEDTIRIMNIERWALKYNLNMWRERASRWSDREAKYVIECLRWDYTQSEYIYQLGREHEQKLQEEALAKAAASGNASPIDDD</sequence>
<dbReference type="Proteomes" id="UP000799537">
    <property type="component" value="Unassembled WGS sequence"/>
</dbReference>
<dbReference type="AlphaFoldDB" id="A0A6A6C3A3"/>
<gene>
    <name evidence="1" type="ORF">M409DRAFT_27979</name>
</gene>
<protein>
    <submittedName>
        <fullName evidence="1">Uncharacterized protein</fullName>
    </submittedName>
</protein>
<evidence type="ECO:0000313" key="2">
    <source>
        <dbReference type="Proteomes" id="UP000799537"/>
    </source>
</evidence>
<accession>A0A6A6C3A3</accession>
<proteinExistence type="predicted"/>
<dbReference type="OrthoDB" id="3650174at2759"/>
<organism evidence="1 2">
    <name type="scientific">Zasmidium cellare ATCC 36951</name>
    <dbReference type="NCBI Taxonomy" id="1080233"/>
    <lineage>
        <taxon>Eukaryota</taxon>
        <taxon>Fungi</taxon>
        <taxon>Dikarya</taxon>
        <taxon>Ascomycota</taxon>
        <taxon>Pezizomycotina</taxon>
        <taxon>Dothideomycetes</taxon>
        <taxon>Dothideomycetidae</taxon>
        <taxon>Mycosphaerellales</taxon>
        <taxon>Mycosphaerellaceae</taxon>
        <taxon>Zasmidium</taxon>
    </lineage>
</organism>